<organism evidence="4 5">
    <name type="scientific">Kerstersia gyiorum</name>
    <dbReference type="NCBI Taxonomy" id="206506"/>
    <lineage>
        <taxon>Bacteria</taxon>
        <taxon>Pseudomonadati</taxon>
        <taxon>Pseudomonadota</taxon>
        <taxon>Betaproteobacteria</taxon>
        <taxon>Burkholderiales</taxon>
        <taxon>Alcaligenaceae</taxon>
        <taxon>Kerstersia</taxon>
    </lineage>
</organism>
<feature type="transmembrane region" description="Helical" evidence="1">
    <location>
        <begin position="86"/>
        <end position="105"/>
    </location>
</feature>
<dbReference type="GeneID" id="99725305"/>
<dbReference type="RefSeq" id="WP_068375506.1">
    <property type="nucleotide sequence ID" value="NZ_CP169556.1"/>
</dbReference>
<dbReference type="InterPro" id="IPR032623">
    <property type="entry name" value="FecR_N"/>
</dbReference>
<feature type="domain" description="FecR N-terminal" evidence="3">
    <location>
        <begin position="16"/>
        <end position="57"/>
    </location>
</feature>
<gene>
    <name evidence="4" type="ORF">AAV32_17275</name>
</gene>
<evidence type="ECO:0000259" key="3">
    <source>
        <dbReference type="Pfam" id="PF16220"/>
    </source>
</evidence>
<evidence type="ECO:0000256" key="1">
    <source>
        <dbReference type="SAM" id="Phobius"/>
    </source>
</evidence>
<dbReference type="EMBL" id="LBNE01000018">
    <property type="protein sequence ID" value="KKO70300.1"/>
    <property type="molecule type" value="Genomic_DNA"/>
</dbReference>
<dbReference type="AlphaFoldDB" id="A0A171KN33"/>
<evidence type="ECO:0000313" key="5">
    <source>
        <dbReference type="Proteomes" id="UP000078084"/>
    </source>
</evidence>
<dbReference type="STRING" id="206506.AAV32_17275"/>
<evidence type="ECO:0000259" key="2">
    <source>
        <dbReference type="Pfam" id="PF04773"/>
    </source>
</evidence>
<sequence length="325" mass="36008">MANTPDTRIDPGILNEAAHWLLRIQEGHLDAEQQASFARWHGQSSEHQRAWRRAERLLDKMGSMPAGLAAPTLRRANNIGGASRRALLRSVAAILALAPAGWLAWQARPWFERLNADYVAGIGEQLDATLDDGTRISLNTDTVLDVLYTVEQRLLTLKRGEIYISTAPDTQQPPRPFRVRTDHGSMQALGTRFVVRQHEDHTLLAVYEGAVRITPADAGPGVAVTLQAGQQAGFTRQHVGPLTDTSEAASAWRNGLLMADAMSLPQWVAELSRYSQDTIEYAPGLRQLQLSGAFPVHDIELALQMLAQTYQLNVRRNGRRVYIGR</sequence>
<evidence type="ECO:0000313" key="4">
    <source>
        <dbReference type="EMBL" id="KKO70300.1"/>
    </source>
</evidence>
<name>A0A171KN33_9BURK</name>
<dbReference type="Gene3D" id="3.55.50.30">
    <property type="match status" value="1"/>
</dbReference>
<dbReference type="Pfam" id="PF04773">
    <property type="entry name" value="FecR"/>
    <property type="match status" value="1"/>
</dbReference>
<dbReference type="Proteomes" id="UP000078084">
    <property type="component" value="Unassembled WGS sequence"/>
</dbReference>
<protein>
    <recommendedName>
        <fullName evidence="6">FecR family protein</fullName>
    </recommendedName>
</protein>
<reference evidence="4 5" key="1">
    <citation type="submission" date="2015-04" db="EMBL/GenBank/DDBJ databases">
        <title>Genome sequence of Kerstersia gyiorum CG1.</title>
        <authorList>
            <person name="Greninger A.L."/>
            <person name="Kozyreva V."/>
            <person name="Chaturvedi V."/>
        </authorList>
    </citation>
    <scope>NUCLEOTIDE SEQUENCE [LARGE SCALE GENOMIC DNA]</scope>
    <source>
        <strain evidence="4 5">CG1</strain>
    </source>
</reference>
<comment type="caution">
    <text evidence="4">The sequence shown here is derived from an EMBL/GenBank/DDBJ whole genome shotgun (WGS) entry which is preliminary data.</text>
</comment>
<proteinExistence type="predicted"/>
<dbReference type="InterPro" id="IPR012373">
    <property type="entry name" value="Ferrdict_sens_TM"/>
</dbReference>
<keyword evidence="1" id="KW-0472">Membrane</keyword>
<accession>A0A171KN33</accession>
<keyword evidence="1" id="KW-0812">Transmembrane</keyword>
<dbReference type="PANTHER" id="PTHR30273:SF2">
    <property type="entry name" value="PROTEIN FECR"/>
    <property type="match status" value="1"/>
</dbReference>
<dbReference type="Gene3D" id="2.60.120.1440">
    <property type="match status" value="1"/>
</dbReference>
<keyword evidence="1" id="KW-1133">Transmembrane helix</keyword>
<dbReference type="Pfam" id="PF16220">
    <property type="entry name" value="DUF4880"/>
    <property type="match status" value="1"/>
</dbReference>
<dbReference type="PIRSF" id="PIRSF018266">
    <property type="entry name" value="FecR"/>
    <property type="match status" value="1"/>
</dbReference>
<dbReference type="InterPro" id="IPR006860">
    <property type="entry name" value="FecR"/>
</dbReference>
<keyword evidence="5" id="KW-1185">Reference proteome</keyword>
<dbReference type="GO" id="GO:0016989">
    <property type="term" value="F:sigma factor antagonist activity"/>
    <property type="evidence" value="ECO:0007669"/>
    <property type="project" value="TreeGrafter"/>
</dbReference>
<dbReference type="PANTHER" id="PTHR30273">
    <property type="entry name" value="PERIPLASMIC SIGNAL SENSOR AND SIGMA FACTOR ACTIVATOR FECR-RELATED"/>
    <property type="match status" value="1"/>
</dbReference>
<evidence type="ECO:0008006" key="6">
    <source>
        <dbReference type="Google" id="ProtNLM"/>
    </source>
</evidence>
<feature type="domain" description="FecR protein" evidence="2">
    <location>
        <begin position="117"/>
        <end position="212"/>
    </location>
</feature>